<evidence type="ECO:0000313" key="13">
    <source>
        <dbReference type="Proteomes" id="UP000551616"/>
    </source>
</evidence>
<dbReference type="RefSeq" id="WP_207395257.1">
    <property type="nucleotide sequence ID" value="NZ_JABRWO010000002.1"/>
</dbReference>
<dbReference type="SUPFAM" id="SSF48695">
    <property type="entry name" value="Multiheme cytochromes"/>
    <property type="match status" value="1"/>
</dbReference>
<dbReference type="EC" id="1.7.2.2" evidence="3"/>
<evidence type="ECO:0000256" key="11">
    <source>
        <dbReference type="SAM" id="MobiDB-lite"/>
    </source>
</evidence>
<feature type="compositionally biased region" description="Basic and acidic residues" evidence="11">
    <location>
        <begin position="512"/>
        <end position="529"/>
    </location>
</feature>
<dbReference type="InterPro" id="IPR036280">
    <property type="entry name" value="Multihaem_cyt_sf"/>
</dbReference>
<gene>
    <name evidence="12" type="primary">nrfA</name>
    <name evidence="12" type="ORF">HOV93_09240</name>
</gene>
<evidence type="ECO:0000256" key="5">
    <source>
        <dbReference type="ARBA" id="ARBA00022723"/>
    </source>
</evidence>
<dbReference type="InterPro" id="IPR003321">
    <property type="entry name" value="Cyt_c552"/>
</dbReference>
<keyword evidence="8 12" id="KW-0560">Oxidoreductase</keyword>
<comment type="catalytic activity">
    <reaction evidence="10">
        <text>6 Fe(III)-[cytochrome c] + NH4(+) + 2 H2O = 6 Fe(II)-[cytochrome c] + nitrite + 8 H(+)</text>
        <dbReference type="Rhea" id="RHEA:13089"/>
        <dbReference type="Rhea" id="RHEA-COMP:10350"/>
        <dbReference type="Rhea" id="RHEA-COMP:14399"/>
        <dbReference type="ChEBI" id="CHEBI:15377"/>
        <dbReference type="ChEBI" id="CHEBI:15378"/>
        <dbReference type="ChEBI" id="CHEBI:16301"/>
        <dbReference type="ChEBI" id="CHEBI:28938"/>
        <dbReference type="ChEBI" id="CHEBI:29033"/>
        <dbReference type="ChEBI" id="CHEBI:29034"/>
        <dbReference type="EC" id="1.7.2.2"/>
    </reaction>
</comment>
<reference evidence="12 13" key="1">
    <citation type="submission" date="2020-05" db="EMBL/GenBank/DDBJ databases">
        <title>Bremerella alba sp. nov., a novel planctomycete isolated from the surface of the macroalga Fucus spiralis.</title>
        <authorList>
            <person name="Godinho O."/>
            <person name="Botelho R."/>
            <person name="Albuquerque L."/>
            <person name="Wiegand S."/>
            <person name="Da Costa M.S."/>
            <person name="Lobo-Da-Cunha A."/>
            <person name="Jogler C."/>
            <person name="Lage O.M."/>
        </authorList>
    </citation>
    <scope>NUCLEOTIDE SEQUENCE [LARGE SCALE GENOMIC DNA]</scope>
    <source>
        <strain evidence="12 13">FF15</strain>
    </source>
</reference>
<evidence type="ECO:0000256" key="8">
    <source>
        <dbReference type="ARBA" id="ARBA00023002"/>
    </source>
</evidence>
<dbReference type="GO" id="GO:0042279">
    <property type="term" value="F:nitrite reductase (cytochrome, ammonia-forming) activity"/>
    <property type="evidence" value="ECO:0007669"/>
    <property type="project" value="UniProtKB-EC"/>
</dbReference>
<keyword evidence="4" id="KW-0349">Heme</keyword>
<dbReference type="GO" id="GO:0046872">
    <property type="term" value="F:metal ion binding"/>
    <property type="evidence" value="ECO:0007669"/>
    <property type="project" value="UniProtKB-KW"/>
</dbReference>
<dbReference type="CDD" id="cd00548">
    <property type="entry name" value="NrfA-like"/>
    <property type="match status" value="1"/>
</dbReference>
<evidence type="ECO:0000256" key="1">
    <source>
        <dbReference type="ARBA" id="ARBA00004196"/>
    </source>
</evidence>
<evidence type="ECO:0000256" key="9">
    <source>
        <dbReference type="ARBA" id="ARBA00023004"/>
    </source>
</evidence>
<keyword evidence="5" id="KW-0479">Metal-binding</keyword>
<evidence type="ECO:0000313" key="12">
    <source>
        <dbReference type="EMBL" id="MBA2113772.1"/>
    </source>
</evidence>
<comment type="subcellular location">
    <subcellularLocation>
        <location evidence="1">Cell envelope</location>
    </subcellularLocation>
</comment>
<dbReference type="Pfam" id="PF02335">
    <property type="entry name" value="Cytochrom_C552"/>
    <property type="match status" value="1"/>
</dbReference>
<dbReference type="GO" id="GO:0020037">
    <property type="term" value="F:heme binding"/>
    <property type="evidence" value="ECO:0007669"/>
    <property type="project" value="TreeGrafter"/>
</dbReference>
<dbReference type="PANTHER" id="PTHR30633">
    <property type="entry name" value="CYTOCHROME C-552 RESPIRATORY NITRITE REDUCTASE"/>
    <property type="match status" value="1"/>
</dbReference>
<protein>
    <recommendedName>
        <fullName evidence="3">nitrite reductase (cytochrome; ammonia-forming)</fullName>
        <ecNumber evidence="3">1.7.2.2</ecNumber>
    </recommendedName>
</protein>
<dbReference type="Proteomes" id="UP000551616">
    <property type="component" value="Unassembled WGS sequence"/>
</dbReference>
<dbReference type="PIRSF" id="PIRSF000243">
    <property type="entry name" value="Cyt_c552"/>
    <property type="match status" value="1"/>
</dbReference>
<dbReference type="EMBL" id="JABRWO010000002">
    <property type="protein sequence ID" value="MBA2113772.1"/>
    <property type="molecule type" value="Genomic_DNA"/>
</dbReference>
<dbReference type="AlphaFoldDB" id="A0A7V8V2K9"/>
<dbReference type="PANTHER" id="PTHR30633:SF0">
    <property type="entry name" value="CYTOCHROME C-552"/>
    <property type="match status" value="1"/>
</dbReference>
<dbReference type="Gene3D" id="1.10.1130.10">
    <property type="entry name" value="Flavocytochrome C3, Chain A"/>
    <property type="match status" value="1"/>
</dbReference>
<evidence type="ECO:0000256" key="3">
    <source>
        <dbReference type="ARBA" id="ARBA00011887"/>
    </source>
</evidence>
<dbReference type="Gene3D" id="1.20.140.10">
    <property type="entry name" value="Butyryl-CoA Dehydrogenase, subunit A, domain 3"/>
    <property type="match status" value="1"/>
</dbReference>
<proteinExistence type="inferred from homology"/>
<keyword evidence="9" id="KW-0408">Iron</keyword>
<evidence type="ECO:0000256" key="10">
    <source>
        <dbReference type="ARBA" id="ARBA00049131"/>
    </source>
</evidence>
<accession>A0A7V8V2K9</accession>
<comment type="caution">
    <text evidence="12">The sequence shown here is derived from an EMBL/GenBank/DDBJ whole genome shotgun (WGS) entry which is preliminary data.</text>
</comment>
<sequence>MSSDNSAGSSPRGPSFLSLAGLLLLFAVATFGLAALITNIFEKKQEARVPFVRLEEVDEVTTDPKKWGVNWPDQYDTYLLTVDFEESEYGGSEAMPASKLEEHPWLKRLYAGYAFSLDYREARGHAYMLSDQEATKRVTERNQAGACLHCHAAIIPTYRRLGLMEEGKTEVTAEDLAADFNWPAVMTGFKAMSGMDYADAHAELMKTPDGTPGDDQTHPVSCIDCHDPETMAIRVTRPGFVQGIAALAKSDDPVVHLPSIERWRNGKRERDYDPNLDASRHEMRTFVCAQCHVEYYCASKETLFFPWGNGLKVEQIEELYDDHKFPDGSDFVDYKHGETGAKIYKAQHPEFELWSQGIHARSGVSCADCHMPYERKGAMKVSSHHVRSPMLSVNRSCQTCHNVNEGELKQRVEIIQARTQGLIERAAAAMTSMLDAILAAKAAGATDEQLAPILELQKKGMWRLDFISSENSKGFHADQEAARILSESIDYCRQAEIEALKLRAPDAPPSEADIKEVEGITPDDKAPNR</sequence>
<evidence type="ECO:0000256" key="4">
    <source>
        <dbReference type="ARBA" id="ARBA00022617"/>
    </source>
</evidence>
<dbReference type="GO" id="GO:0030288">
    <property type="term" value="C:outer membrane-bounded periplasmic space"/>
    <property type="evidence" value="ECO:0007669"/>
    <property type="project" value="TreeGrafter"/>
</dbReference>
<keyword evidence="6" id="KW-0732">Signal</keyword>
<comment type="similarity">
    <text evidence="2">Belongs to the cytochrome c-552 family.</text>
</comment>
<evidence type="ECO:0000256" key="6">
    <source>
        <dbReference type="ARBA" id="ARBA00022729"/>
    </source>
</evidence>
<dbReference type="GO" id="GO:0019645">
    <property type="term" value="P:anaerobic electron transport chain"/>
    <property type="evidence" value="ECO:0007669"/>
    <property type="project" value="TreeGrafter"/>
</dbReference>
<keyword evidence="13" id="KW-1185">Reference proteome</keyword>
<keyword evidence="7" id="KW-0106">Calcium</keyword>
<organism evidence="12 13">
    <name type="scientific">Bremerella alba</name>
    <dbReference type="NCBI Taxonomy" id="980252"/>
    <lineage>
        <taxon>Bacteria</taxon>
        <taxon>Pseudomonadati</taxon>
        <taxon>Planctomycetota</taxon>
        <taxon>Planctomycetia</taxon>
        <taxon>Pirellulales</taxon>
        <taxon>Pirellulaceae</taxon>
        <taxon>Bremerella</taxon>
    </lineage>
</organism>
<evidence type="ECO:0000256" key="7">
    <source>
        <dbReference type="ARBA" id="ARBA00022837"/>
    </source>
</evidence>
<evidence type="ECO:0000256" key="2">
    <source>
        <dbReference type="ARBA" id="ARBA00009288"/>
    </source>
</evidence>
<feature type="region of interest" description="Disordered" evidence="11">
    <location>
        <begin position="503"/>
        <end position="529"/>
    </location>
</feature>
<name>A0A7V8V2K9_9BACT</name>